<evidence type="ECO:0000256" key="3">
    <source>
        <dbReference type="ARBA" id="ARBA00023125"/>
    </source>
</evidence>
<evidence type="ECO:0000256" key="6">
    <source>
        <dbReference type="SAM" id="MobiDB-lite"/>
    </source>
</evidence>
<dbReference type="PROSITE" id="PS50863">
    <property type="entry name" value="B3"/>
    <property type="match status" value="1"/>
</dbReference>
<keyword evidence="3" id="KW-0238">DNA-binding</keyword>
<sequence>MDPKKPLRRQESSKNIMEDEMVSTISNSGADLIAEGSDSNSSNNPCQPNKRRRDDNPSFKGVVSQQNGNWGAQIYANHQRIWLGTFKTENAAAMAYDSAAIKLRRGDTNRNFPWNSLTIQEPNFQDLHSTESLLNMIKDGSYQTKFMDFIMNQSLSMGNKVSSQVNEQRPTRQQLFHKELTPSDVGKLNRLVIPKKHAVTYFPLVPDINSEGDEEKGKVEAIQLTLYDEQFKQWQFRYCYWKSSQSFVFTKGWNRFVKEKKLKANDTITFYRCECNGEFREEILMIDIEHNSVERNCGFGGKVELHYNLRETFENGSDREGNRGDEKEKKSVRLFGVQIS</sequence>
<dbReference type="InterPro" id="IPR003340">
    <property type="entry name" value="B3_DNA-bd"/>
</dbReference>
<feature type="domain" description="AP2/ERF" evidence="8">
    <location>
        <begin position="58"/>
        <end position="113"/>
    </location>
</feature>
<dbReference type="GO" id="GO:0003700">
    <property type="term" value="F:DNA-binding transcription factor activity"/>
    <property type="evidence" value="ECO:0007669"/>
    <property type="project" value="InterPro"/>
</dbReference>
<dbReference type="PANTHER" id="PTHR31140">
    <property type="entry name" value="B3 DOMAIN-CONTAINING TRANSCRIPTION FACTOR ABI3"/>
    <property type="match status" value="1"/>
</dbReference>
<evidence type="ECO:0000256" key="1">
    <source>
        <dbReference type="ARBA" id="ARBA00004123"/>
    </source>
</evidence>
<comment type="caution">
    <text evidence="9">The sequence shown here is derived from an EMBL/GenBank/DDBJ whole genome shotgun (WGS) entry which is preliminary data.</text>
</comment>
<keyword evidence="2" id="KW-0805">Transcription regulation</keyword>
<evidence type="ECO:0000313" key="9">
    <source>
        <dbReference type="EMBL" id="KAF8412451.1"/>
    </source>
</evidence>
<evidence type="ECO:0000259" key="7">
    <source>
        <dbReference type="PROSITE" id="PS50863"/>
    </source>
</evidence>
<dbReference type="GO" id="GO:0003677">
    <property type="term" value="F:DNA binding"/>
    <property type="evidence" value="ECO:0007669"/>
    <property type="project" value="UniProtKB-KW"/>
</dbReference>
<dbReference type="SMART" id="SM00380">
    <property type="entry name" value="AP2"/>
    <property type="match status" value="1"/>
</dbReference>
<keyword evidence="10" id="KW-1185">Reference proteome</keyword>
<keyword evidence="4" id="KW-0804">Transcription</keyword>
<feature type="compositionally biased region" description="Basic and acidic residues" evidence="6">
    <location>
        <begin position="1"/>
        <end position="12"/>
    </location>
</feature>
<reference evidence="9 10" key="1">
    <citation type="submission" date="2020-04" db="EMBL/GenBank/DDBJ databases">
        <title>Plant Genome Project.</title>
        <authorList>
            <person name="Zhang R.-G."/>
        </authorList>
    </citation>
    <scope>NUCLEOTIDE SEQUENCE [LARGE SCALE GENOMIC DNA]</scope>
    <source>
        <strain evidence="9">YNK0</strain>
        <tissue evidence="9">Leaf</tissue>
    </source>
</reference>
<name>A0A834ZS52_TETSI</name>
<dbReference type="InterPro" id="IPR001471">
    <property type="entry name" value="AP2/ERF_dom"/>
</dbReference>
<accession>A0A834ZS52</accession>
<evidence type="ECO:0000259" key="8">
    <source>
        <dbReference type="PROSITE" id="PS51032"/>
    </source>
</evidence>
<evidence type="ECO:0000313" key="10">
    <source>
        <dbReference type="Proteomes" id="UP000655225"/>
    </source>
</evidence>
<evidence type="ECO:0000256" key="5">
    <source>
        <dbReference type="ARBA" id="ARBA00023242"/>
    </source>
</evidence>
<dbReference type="EMBL" id="JABCRI010000001">
    <property type="protein sequence ID" value="KAF8412451.1"/>
    <property type="molecule type" value="Genomic_DNA"/>
</dbReference>
<dbReference type="InterPro" id="IPR036955">
    <property type="entry name" value="AP2/ERF_dom_sf"/>
</dbReference>
<dbReference type="Gene3D" id="3.30.730.10">
    <property type="entry name" value="AP2/ERF domain"/>
    <property type="match status" value="1"/>
</dbReference>
<protein>
    <submittedName>
        <fullName evidence="9">Uncharacterized protein</fullName>
    </submittedName>
</protein>
<proteinExistence type="predicted"/>
<dbReference type="SMART" id="SM01019">
    <property type="entry name" value="B3"/>
    <property type="match status" value="1"/>
</dbReference>
<dbReference type="SUPFAM" id="SSF101936">
    <property type="entry name" value="DNA-binding pseudobarrel domain"/>
    <property type="match status" value="1"/>
</dbReference>
<dbReference type="FunFam" id="3.30.730.10:FF:000008">
    <property type="entry name" value="AP2 domain-containing protein RAP2.8"/>
    <property type="match status" value="1"/>
</dbReference>
<dbReference type="Gene3D" id="2.40.330.10">
    <property type="entry name" value="DNA-binding pseudobarrel domain"/>
    <property type="match status" value="1"/>
</dbReference>
<dbReference type="InterPro" id="IPR044800">
    <property type="entry name" value="LEC2-like"/>
</dbReference>
<dbReference type="PANTHER" id="PTHR31140:SF58">
    <property type="entry name" value="DNA-BINDING PROTEIN RAV1"/>
    <property type="match status" value="1"/>
</dbReference>
<comment type="subcellular location">
    <subcellularLocation>
        <location evidence="1">Nucleus</location>
    </subcellularLocation>
</comment>
<evidence type="ECO:0000256" key="2">
    <source>
        <dbReference type="ARBA" id="ARBA00023015"/>
    </source>
</evidence>
<dbReference type="PROSITE" id="PS51032">
    <property type="entry name" value="AP2_ERF"/>
    <property type="match status" value="1"/>
</dbReference>
<dbReference type="OMA" id="SEHRRIW"/>
<dbReference type="SUPFAM" id="SSF54171">
    <property type="entry name" value="DNA-binding domain"/>
    <property type="match status" value="1"/>
</dbReference>
<keyword evidence="5" id="KW-0539">Nucleus</keyword>
<feature type="region of interest" description="Disordered" evidence="6">
    <location>
        <begin position="1"/>
        <end position="20"/>
    </location>
</feature>
<feature type="compositionally biased region" description="Polar residues" evidence="6">
    <location>
        <begin position="37"/>
        <end position="47"/>
    </location>
</feature>
<dbReference type="Pfam" id="PF02362">
    <property type="entry name" value="B3"/>
    <property type="match status" value="1"/>
</dbReference>
<dbReference type="AlphaFoldDB" id="A0A834ZS52"/>
<dbReference type="InterPro" id="IPR016177">
    <property type="entry name" value="DNA-bd_dom_sf"/>
</dbReference>
<dbReference type="GO" id="GO:0005634">
    <property type="term" value="C:nucleus"/>
    <property type="evidence" value="ECO:0007669"/>
    <property type="project" value="UniProtKB-SubCell"/>
</dbReference>
<dbReference type="OrthoDB" id="2020802at2759"/>
<gene>
    <name evidence="9" type="ORF">HHK36_000415</name>
</gene>
<feature type="region of interest" description="Disordered" evidence="6">
    <location>
        <begin position="27"/>
        <end position="64"/>
    </location>
</feature>
<evidence type="ECO:0000256" key="4">
    <source>
        <dbReference type="ARBA" id="ARBA00023163"/>
    </source>
</evidence>
<dbReference type="CDD" id="cd10017">
    <property type="entry name" value="B3_DNA"/>
    <property type="match status" value="1"/>
</dbReference>
<dbReference type="InterPro" id="IPR015300">
    <property type="entry name" value="DNA-bd_pseudobarrel_sf"/>
</dbReference>
<organism evidence="9 10">
    <name type="scientific">Tetracentron sinense</name>
    <name type="common">Spur-leaf</name>
    <dbReference type="NCBI Taxonomy" id="13715"/>
    <lineage>
        <taxon>Eukaryota</taxon>
        <taxon>Viridiplantae</taxon>
        <taxon>Streptophyta</taxon>
        <taxon>Embryophyta</taxon>
        <taxon>Tracheophyta</taxon>
        <taxon>Spermatophyta</taxon>
        <taxon>Magnoliopsida</taxon>
        <taxon>Trochodendrales</taxon>
        <taxon>Trochodendraceae</taxon>
        <taxon>Tetracentron</taxon>
    </lineage>
</organism>
<dbReference type="Proteomes" id="UP000655225">
    <property type="component" value="Unassembled WGS sequence"/>
</dbReference>
<feature type="domain" description="TF-B3" evidence="7">
    <location>
        <begin position="176"/>
        <end position="287"/>
    </location>
</feature>